<reference evidence="1" key="1">
    <citation type="journal article" date="2023" name="Science">
        <title>Genome structures resolve the early diversification of teleost fishes.</title>
        <authorList>
            <person name="Parey E."/>
            <person name="Louis A."/>
            <person name="Montfort J."/>
            <person name="Bouchez O."/>
            <person name="Roques C."/>
            <person name="Iampietro C."/>
            <person name="Lluch J."/>
            <person name="Castinel A."/>
            <person name="Donnadieu C."/>
            <person name="Desvignes T."/>
            <person name="Floi Bucao C."/>
            <person name="Jouanno E."/>
            <person name="Wen M."/>
            <person name="Mejri S."/>
            <person name="Dirks R."/>
            <person name="Jansen H."/>
            <person name="Henkel C."/>
            <person name="Chen W.J."/>
            <person name="Zahm M."/>
            <person name="Cabau C."/>
            <person name="Klopp C."/>
            <person name="Thompson A.W."/>
            <person name="Robinson-Rechavi M."/>
            <person name="Braasch I."/>
            <person name="Lecointre G."/>
            <person name="Bobe J."/>
            <person name="Postlethwait J.H."/>
            <person name="Berthelot C."/>
            <person name="Roest Crollius H."/>
            <person name="Guiguen Y."/>
        </authorList>
    </citation>
    <scope>NUCLEOTIDE SEQUENCE</scope>
    <source>
        <strain evidence="1">WJC10195</strain>
    </source>
</reference>
<proteinExistence type="predicted"/>
<name>A0A9Q1FHW3_SYNKA</name>
<gene>
    <name evidence="1" type="ORF">SKAU_G00157680</name>
</gene>
<dbReference type="OrthoDB" id="8960394at2759"/>
<protein>
    <submittedName>
        <fullName evidence="1">Uncharacterized protein</fullName>
    </submittedName>
</protein>
<dbReference type="AlphaFoldDB" id="A0A9Q1FHW3"/>
<sequence>MKTNVCRTSISLSQRRKVQTLERQGGSAVKKLERMGELIYSYGAECFGVVEKRKRTPPIPTKSRRQQEIDRLIMEKRQLKKLWTKAPDEEKEGINLLQTDIKARLIAENLRKKCRKK</sequence>
<evidence type="ECO:0000313" key="1">
    <source>
        <dbReference type="EMBL" id="KAJ8359243.1"/>
    </source>
</evidence>
<accession>A0A9Q1FHW3</accession>
<dbReference type="Proteomes" id="UP001152622">
    <property type="component" value="Chromosome 5"/>
</dbReference>
<dbReference type="EMBL" id="JAINUF010000005">
    <property type="protein sequence ID" value="KAJ8359243.1"/>
    <property type="molecule type" value="Genomic_DNA"/>
</dbReference>
<organism evidence="1 2">
    <name type="scientific">Synaphobranchus kaupii</name>
    <name type="common">Kaup's arrowtooth eel</name>
    <dbReference type="NCBI Taxonomy" id="118154"/>
    <lineage>
        <taxon>Eukaryota</taxon>
        <taxon>Metazoa</taxon>
        <taxon>Chordata</taxon>
        <taxon>Craniata</taxon>
        <taxon>Vertebrata</taxon>
        <taxon>Euteleostomi</taxon>
        <taxon>Actinopterygii</taxon>
        <taxon>Neopterygii</taxon>
        <taxon>Teleostei</taxon>
        <taxon>Anguilliformes</taxon>
        <taxon>Synaphobranchidae</taxon>
        <taxon>Synaphobranchus</taxon>
    </lineage>
</organism>
<evidence type="ECO:0000313" key="2">
    <source>
        <dbReference type="Proteomes" id="UP001152622"/>
    </source>
</evidence>
<keyword evidence="2" id="KW-1185">Reference proteome</keyword>
<comment type="caution">
    <text evidence="1">The sequence shown here is derived from an EMBL/GenBank/DDBJ whole genome shotgun (WGS) entry which is preliminary data.</text>
</comment>